<dbReference type="Proteomes" id="UP000215126">
    <property type="component" value="Chromosome 1"/>
</dbReference>
<organism evidence="2 3">
    <name type="scientific">Pandoraea sputorum</name>
    <dbReference type="NCBI Taxonomy" id="93222"/>
    <lineage>
        <taxon>Bacteria</taxon>
        <taxon>Pseudomonadati</taxon>
        <taxon>Pseudomonadota</taxon>
        <taxon>Betaproteobacteria</taxon>
        <taxon>Burkholderiales</taxon>
        <taxon>Burkholderiaceae</taxon>
        <taxon>Pandoraea</taxon>
    </lineage>
</organism>
<accession>A0A239S7A7</accession>
<dbReference type="AlphaFoldDB" id="A0A239S7A7"/>
<dbReference type="EMBL" id="LT906435">
    <property type="protein sequence ID" value="SNU81280.1"/>
    <property type="molecule type" value="Genomic_DNA"/>
</dbReference>
<name>A0A239S7A7_9BURK</name>
<feature type="compositionally biased region" description="Low complexity" evidence="1">
    <location>
        <begin position="710"/>
        <end position="739"/>
    </location>
</feature>
<evidence type="ECO:0000313" key="3">
    <source>
        <dbReference type="Proteomes" id="UP000215126"/>
    </source>
</evidence>
<dbReference type="KEGG" id="pspu:NA29_06175"/>
<gene>
    <name evidence="2" type="ORF">SAMEA4530655_00374</name>
</gene>
<protein>
    <submittedName>
        <fullName evidence="2">Uncharacterized protein</fullName>
    </submittedName>
</protein>
<feature type="region of interest" description="Disordered" evidence="1">
    <location>
        <begin position="57"/>
        <end position="88"/>
    </location>
</feature>
<evidence type="ECO:0000256" key="1">
    <source>
        <dbReference type="SAM" id="MobiDB-lite"/>
    </source>
</evidence>
<keyword evidence="3" id="KW-1185">Reference proteome</keyword>
<reference evidence="2 3" key="1">
    <citation type="submission" date="2017-06" db="EMBL/GenBank/DDBJ databases">
        <authorList>
            <consortium name="Pathogen Informatics"/>
        </authorList>
    </citation>
    <scope>NUCLEOTIDE SEQUENCE [LARGE SCALE GENOMIC DNA]</scope>
    <source>
        <strain evidence="2 3">NCTC13161</strain>
    </source>
</reference>
<proteinExistence type="predicted"/>
<sequence length="757" mass="81229">MPYASYRHATVAAPVYPLSHAVQHRKVSARADACVSVQKKRHFSIAFTHARLVTSSHTSHPLRPLHPSHPSHPSRTRSRLMHGGSLRKTAASSTSTVWPTAFALMFVANLIAPVASVGPVGPLAAFVPKAVRRCHGDDGVQDDASACASMSLPDQPPPTPGDINPAVRAEPIDPHMTLKEQYSPLDVLRSIGTGSAPFRHFGDSIADMYALLTGNTVSEPMREEIQQRAHLVDVATGLIPEVALLRLPSEVADAVADSIDGKPITADRIISIVQSADPRVMARPLGSAMRPARLSPAGKKAAQATVEKSGVAAPVVRVVSPEKSFNGVEQKITATDLERMVDPENIDVPPAPDASLGSVSEEMPDFFIAGEQTYLEGYAQQIPADRLPSDGTTRLVIVDAQQYLRGEHGFYFASRAAGGDHWLVDAPRRTKAQVPVTYDPHLDLWVAHEPQRLCGGGCGTSRIGTPDSIALNRHEVDAVLSHLRDDDAQNAILAAYNDVSRMKLLRSNRQDLRQYRDYSIIPNREAIRVALERIPPDTPLYEQQRLAAVITAGHYRLNLGTEAFCQENAEVLFHFLIENGVHGDCIRMITIHPTGRLPHALVLYTESEELIDALELATPVAYEGPGADGISGDNFAGFIMNARDSTLLLDPWSRVKAVGFALSKDPQETRHVLDAAFADVGHRPGEAFRVSLTRPLGPRRTGASRRGSLASQGSAGTASRTSSSGGSSGAPSSSGVPTSLDAPQLPLAKVHEGAGGT</sequence>
<feature type="region of interest" description="Disordered" evidence="1">
    <location>
        <begin position="689"/>
        <end position="757"/>
    </location>
</feature>
<evidence type="ECO:0000313" key="2">
    <source>
        <dbReference type="EMBL" id="SNU81280.1"/>
    </source>
</evidence>